<protein>
    <recommendedName>
        <fullName evidence="6">Nucleoid-associated protein</fullName>
    </recommendedName>
</protein>
<comment type="similarity">
    <text evidence="2">Belongs to the YejK family.</text>
</comment>
<dbReference type="EMBL" id="VIKR01000001">
    <property type="protein sequence ID" value="TQV77343.1"/>
    <property type="molecule type" value="Genomic_DNA"/>
</dbReference>
<dbReference type="Pfam" id="PF04245">
    <property type="entry name" value="NA37"/>
    <property type="match status" value="1"/>
</dbReference>
<dbReference type="RefSeq" id="WP_142940915.1">
    <property type="nucleotide sequence ID" value="NZ_VIKR01000001.1"/>
</dbReference>
<sequence>MDLKSLIFHKIVTVQYDPKVSIDAREETIPLPDPKADKLVSEIIKSYREESHLAYAGFSENEWFPTKLLEYENDNIDFYKLSVDGLKKLSGLMRHTPASTGGYLTFAHYKIDGNNFFMIILIKDKEGIGITNNLELEDVHSLDLDKLHFAARINVDRWLATKDDKTIRHISFLKGKGRNDEVVGYFKLFLGIDEEGYIDPARHTNELVNSIKNYCSKFDNEEEAINVRRRAHDYTQSQLEKGKAITLAEISNLLNPEDPNEFIKYIADNEIEIPGEFKPTERNLKKLVKYRIKGENSDYTLSFEQSAIEDHKIWLTEDDCIMISDVPAWVKKEIPRR</sequence>
<dbReference type="Proteomes" id="UP000317839">
    <property type="component" value="Unassembled WGS sequence"/>
</dbReference>
<dbReference type="InterPro" id="IPR007358">
    <property type="entry name" value="Nucleoid_associated_NdpA"/>
</dbReference>
<evidence type="ECO:0008006" key="6">
    <source>
        <dbReference type="Google" id="ProtNLM"/>
    </source>
</evidence>
<organism evidence="4 5">
    <name type="scientific">Aliikangiella marina</name>
    <dbReference type="NCBI Taxonomy" id="1712262"/>
    <lineage>
        <taxon>Bacteria</taxon>
        <taxon>Pseudomonadati</taxon>
        <taxon>Pseudomonadota</taxon>
        <taxon>Gammaproteobacteria</taxon>
        <taxon>Oceanospirillales</taxon>
        <taxon>Pleioneaceae</taxon>
        <taxon>Aliikangiella</taxon>
    </lineage>
</organism>
<dbReference type="AlphaFoldDB" id="A0A545TJF4"/>
<dbReference type="GO" id="GO:0043590">
    <property type="term" value="C:bacterial nucleoid"/>
    <property type="evidence" value="ECO:0007669"/>
    <property type="project" value="TreeGrafter"/>
</dbReference>
<evidence type="ECO:0000313" key="5">
    <source>
        <dbReference type="Proteomes" id="UP000317839"/>
    </source>
</evidence>
<evidence type="ECO:0000256" key="1">
    <source>
        <dbReference type="ARBA" id="ARBA00004453"/>
    </source>
</evidence>
<dbReference type="PANTHER" id="PTHR38772">
    <property type="match status" value="1"/>
</dbReference>
<comment type="subcellular location">
    <subcellularLocation>
        <location evidence="1">Cytoplasm</location>
        <location evidence="1">Nucleoid</location>
    </subcellularLocation>
</comment>
<keyword evidence="3" id="KW-0963">Cytoplasm</keyword>
<evidence type="ECO:0000256" key="2">
    <source>
        <dbReference type="ARBA" id="ARBA00009035"/>
    </source>
</evidence>
<dbReference type="GO" id="GO:0003690">
    <property type="term" value="F:double-stranded DNA binding"/>
    <property type="evidence" value="ECO:0007669"/>
    <property type="project" value="TreeGrafter"/>
</dbReference>
<proteinExistence type="inferred from homology"/>
<comment type="caution">
    <text evidence="4">The sequence shown here is derived from an EMBL/GenBank/DDBJ whole genome shotgun (WGS) entry which is preliminary data.</text>
</comment>
<dbReference type="GO" id="GO:0003727">
    <property type="term" value="F:single-stranded RNA binding"/>
    <property type="evidence" value="ECO:0007669"/>
    <property type="project" value="TreeGrafter"/>
</dbReference>
<gene>
    <name evidence="4" type="ORF">FLL45_05205</name>
</gene>
<dbReference type="PANTHER" id="PTHR38772:SF1">
    <property type="entry name" value="NUCLEOID-ASSOCIATED PROTEIN YEJK"/>
    <property type="match status" value="1"/>
</dbReference>
<keyword evidence="5" id="KW-1185">Reference proteome</keyword>
<name>A0A545TJF4_9GAMM</name>
<accession>A0A545TJF4</accession>
<evidence type="ECO:0000313" key="4">
    <source>
        <dbReference type="EMBL" id="TQV77343.1"/>
    </source>
</evidence>
<reference evidence="4 5" key="1">
    <citation type="submission" date="2019-06" db="EMBL/GenBank/DDBJ databases">
        <title>Draft genome of Aliikangiella marina GYP-15.</title>
        <authorList>
            <person name="Wang G."/>
        </authorList>
    </citation>
    <scope>NUCLEOTIDE SEQUENCE [LARGE SCALE GENOMIC DNA]</scope>
    <source>
        <strain evidence="4 5">GYP-15</strain>
    </source>
</reference>
<evidence type="ECO:0000256" key="3">
    <source>
        <dbReference type="ARBA" id="ARBA00022490"/>
    </source>
</evidence>
<dbReference type="OrthoDB" id="9131762at2"/>